<comment type="caution">
    <text evidence="1">The sequence shown here is derived from an EMBL/GenBank/DDBJ whole genome shotgun (WGS) entry which is preliminary data.</text>
</comment>
<dbReference type="EMBL" id="DTQM01000126">
    <property type="protein sequence ID" value="HGC42905.1"/>
    <property type="molecule type" value="Genomic_DNA"/>
</dbReference>
<evidence type="ECO:0000313" key="1">
    <source>
        <dbReference type="EMBL" id="HGC42905.1"/>
    </source>
</evidence>
<dbReference type="AlphaFoldDB" id="A0A8J4H9S6"/>
<gene>
    <name evidence="1" type="ORF">ENY07_06760</name>
</gene>
<proteinExistence type="predicted"/>
<dbReference type="Pfam" id="PF02353">
    <property type="entry name" value="CMAS"/>
    <property type="match status" value="1"/>
</dbReference>
<organism evidence="1">
    <name type="scientific">Acidicaldus sp</name>
    <dbReference type="NCBI Taxonomy" id="1872105"/>
    <lineage>
        <taxon>Bacteria</taxon>
        <taxon>Pseudomonadati</taxon>
        <taxon>Pseudomonadota</taxon>
        <taxon>Alphaproteobacteria</taxon>
        <taxon>Acetobacterales</taxon>
        <taxon>Acetobacteraceae</taxon>
        <taxon>Acidicaldus</taxon>
    </lineage>
</organism>
<dbReference type="PANTHER" id="PTHR43832">
    <property type="match status" value="1"/>
</dbReference>
<reference evidence="1" key="1">
    <citation type="journal article" date="2020" name="mSystems">
        <title>Genome- and Community-Level Interaction Insights into Carbon Utilization and Element Cycling Functions of Hydrothermarchaeota in Hydrothermal Sediment.</title>
        <authorList>
            <person name="Zhou Z."/>
            <person name="Liu Y."/>
            <person name="Xu W."/>
            <person name="Pan J."/>
            <person name="Luo Z.H."/>
            <person name="Li M."/>
        </authorList>
    </citation>
    <scope>NUCLEOTIDE SEQUENCE</scope>
    <source>
        <strain evidence="1">SpSt-997</strain>
    </source>
</reference>
<dbReference type="CDD" id="cd02440">
    <property type="entry name" value="AdoMet_MTases"/>
    <property type="match status" value="1"/>
</dbReference>
<dbReference type="GO" id="GO:0032259">
    <property type="term" value="P:methylation"/>
    <property type="evidence" value="ECO:0007669"/>
    <property type="project" value="UniProtKB-KW"/>
</dbReference>
<name>A0A8J4H9S6_9PROT</name>
<protein>
    <submittedName>
        <fullName evidence="1">Class I SAM-dependent methyltransferase</fullName>
    </submittedName>
</protein>
<dbReference type="PANTHER" id="PTHR43832:SF1">
    <property type="entry name" value="S-ADENOSYL-L-METHIONINE-DEPENDENT METHYLTRANSFERASES SUPERFAMILY PROTEIN"/>
    <property type="match status" value="1"/>
</dbReference>
<sequence>MNLVAAATGAVERLPLPDALTRAGIAMLVERTGRRLDRTPPEAEREFAQRMRAYPIARTPEVANAQHYELPAEFFAQVLGARRKYSCCLYTNGAATLDAAEEQALAETAAHADLADGQRILELGCGWGSLTLWMAERFRRAKIFAVSNSASQRAFIAAEAVRRGLSNVTLITADMNQFDPAPCVAGERFDRVVSVEMWEHMSNWHALLARVQGWLKPDGRLFLHVFSHRLAPYTFDHEDQADWIARHFFTGGIMPSHRLIRQLDERFTLEADWRWSGRHYQRTANDWLNRYDTNAAAINPILQAVYGSEARLWRRRWRLFFLATAGLFGAREGHDWGISHYRLRPR</sequence>
<dbReference type="GO" id="GO:0008168">
    <property type="term" value="F:methyltransferase activity"/>
    <property type="evidence" value="ECO:0007669"/>
    <property type="project" value="UniProtKB-KW"/>
</dbReference>
<dbReference type="InterPro" id="IPR029063">
    <property type="entry name" value="SAM-dependent_MTases_sf"/>
</dbReference>
<dbReference type="Gene3D" id="3.40.50.150">
    <property type="entry name" value="Vaccinia Virus protein VP39"/>
    <property type="match status" value="1"/>
</dbReference>
<accession>A0A8J4H9S6</accession>
<keyword evidence="1" id="KW-0489">Methyltransferase</keyword>
<dbReference type="SUPFAM" id="SSF53335">
    <property type="entry name" value="S-adenosyl-L-methionine-dependent methyltransferases"/>
    <property type="match status" value="1"/>
</dbReference>
<keyword evidence="1" id="KW-0808">Transferase</keyword>